<sequence length="54" mass="6221">MIYSVLLQYVDNTTMLSVVTDPASQLEDSDDVYFRFRGAAICEMLHVHDKLIKK</sequence>
<dbReference type="AlphaFoldDB" id="A0A1X7VSX5"/>
<protein>
    <submittedName>
        <fullName evidence="1">Uncharacterized protein</fullName>
    </submittedName>
</protein>
<proteinExistence type="predicted"/>
<evidence type="ECO:0000313" key="1">
    <source>
        <dbReference type="EnsemblMetazoa" id="Aqu2.1.42945_001"/>
    </source>
</evidence>
<organism evidence="1">
    <name type="scientific">Amphimedon queenslandica</name>
    <name type="common">Sponge</name>
    <dbReference type="NCBI Taxonomy" id="400682"/>
    <lineage>
        <taxon>Eukaryota</taxon>
        <taxon>Metazoa</taxon>
        <taxon>Porifera</taxon>
        <taxon>Demospongiae</taxon>
        <taxon>Heteroscleromorpha</taxon>
        <taxon>Haplosclerida</taxon>
        <taxon>Niphatidae</taxon>
        <taxon>Amphimedon</taxon>
    </lineage>
</organism>
<reference evidence="1" key="1">
    <citation type="submission" date="2017-05" db="UniProtKB">
        <authorList>
            <consortium name="EnsemblMetazoa"/>
        </authorList>
    </citation>
    <scope>IDENTIFICATION</scope>
</reference>
<name>A0A1X7VSX5_AMPQE</name>
<dbReference type="InParanoid" id="A0A1X7VSX5"/>
<accession>A0A1X7VSX5</accession>
<dbReference type="EnsemblMetazoa" id="Aqu2.1.42945_001">
    <property type="protein sequence ID" value="Aqu2.1.42945_001"/>
    <property type="gene ID" value="Aqu2.1.42945"/>
</dbReference>